<name>A0ABX6P231_9BURK</name>
<evidence type="ECO:0000313" key="2">
    <source>
        <dbReference type="EMBL" id="QJW84161.1"/>
    </source>
</evidence>
<dbReference type="EMBL" id="CP053418">
    <property type="protein sequence ID" value="QJW84161.1"/>
    <property type="molecule type" value="Genomic_DNA"/>
</dbReference>
<sequence length="209" mass="22662">MPFRPDRDPQGPPPLDRLRRAVLRAAGRSRVPLRRQPRIARRQRGRRLPAAVRAAPALAGARAPALGGGRRGALRRPAPQPLLVGACNAIELLAVVAVLHGRNGFSSPRYGREQLPRLLLAAGAVPILTSAAAAAFIQAEGGMPFRAQWLTWYPASMLAYVSLTPMLLSLRLPEPRPQQRAMSIGEQVAGITLIARPAWPSRGRSSIRR</sequence>
<reference evidence="2 3" key="1">
    <citation type="submission" date="2020-05" db="EMBL/GenBank/DDBJ databases">
        <title>Ramlibacter rhizophilus sp. nov., isolated from rhizosphere soil of national flower Mugunghwa from South Korea.</title>
        <authorList>
            <person name="Zheng-Fei Y."/>
            <person name="Huan T."/>
        </authorList>
    </citation>
    <scope>NUCLEOTIDE SEQUENCE [LARGE SCALE GENOMIC DNA]</scope>
    <source>
        <strain evidence="2 3">H242</strain>
    </source>
</reference>
<proteinExistence type="predicted"/>
<evidence type="ECO:0000256" key="1">
    <source>
        <dbReference type="SAM" id="Phobius"/>
    </source>
</evidence>
<accession>A0ABX6P231</accession>
<keyword evidence="1" id="KW-0472">Membrane</keyword>
<feature type="transmembrane region" description="Helical" evidence="1">
    <location>
        <begin position="119"/>
        <end position="139"/>
    </location>
</feature>
<protein>
    <recommendedName>
        <fullName evidence="4">Cation-transporting P-type ATPase C-terminal domain-containing protein</fullName>
    </recommendedName>
</protein>
<gene>
    <name evidence="2" type="ORF">HK414_10520</name>
</gene>
<keyword evidence="1" id="KW-1133">Transmembrane helix</keyword>
<organism evidence="2 3">
    <name type="scientific">Ramlibacter terrae</name>
    <dbReference type="NCBI Taxonomy" id="2732511"/>
    <lineage>
        <taxon>Bacteria</taxon>
        <taxon>Pseudomonadati</taxon>
        <taxon>Pseudomonadota</taxon>
        <taxon>Betaproteobacteria</taxon>
        <taxon>Burkholderiales</taxon>
        <taxon>Comamonadaceae</taxon>
        <taxon>Ramlibacter</taxon>
    </lineage>
</organism>
<keyword evidence="1" id="KW-0812">Transmembrane</keyword>
<evidence type="ECO:0000313" key="3">
    <source>
        <dbReference type="Proteomes" id="UP000500826"/>
    </source>
</evidence>
<dbReference type="Proteomes" id="UP000500826">
    <property type="component" value="Chromosome"/>
</dbReference>
<keyword evidence="3" id="KW-1185">Reference proteome</keyword>
<feature type="transmembrane region" description="Helical" evidence="1">
    <location>
        <begin position="151"/>
        <end position="170"/>
    </location>
</feature>
<evidence type="ECO:0008006" key="4">
    <source>
        <dbReference type="Google" id="ProtNLM"/>
    </source>
</evidence>